<protein>
    <submittedName>
        <fullName evidence="2">Uncharacterized protein</fullName>
    </submittedName>
</protein>
<dbReference type="Proteomes" id="UP001164746">
    <property type="component" value="Chromosome 15"/>
</dbReference>
<accession>A0ABY7FZ13</accession>
<sequence length="59" mass="6661">MNLNSLHILLLLSTHFLTYGIQGGPSSILQAQLARTANVKPWLTEHQRLLYLGLLAPWH</sequence>
<dbReference type="EMBL" id="CP111026">
    <property type="protein sequence ID" value="WAR27438.1"/>
    <property type="molecule type" value="Genomic_DNA"/>
</dbReference>
<evidence type="ECO:0000313" key="3">
    <source>
        <dbReference type="Proteomes" id="UP001164746"/>
    </source>
</evidence>
<gene>
    <name evidence="2" type="ORF">MAR_013142</name>
</gene>
<organism evidence="2 3">
    <name type="scientific">Mya arenaria</name>
    <name type="common">Soft-shell clam</name>
    <dbReference type="NCBI Taxonomy" id="6604"/>
    <lineage>
        <taxon>Eukaryota</taxon>
        <taxon>Metazoa</taxon>
        <taxon>Spiralia</taxon>
        <taxon>Lophotrochozoa</taxon>
        <taxon>Mollusca</taxon>
        <taxon>Bivalvia</taxon>
        <taxon>Autobranchia</taxon>
        <taxon>Heteroconchia</taxon>
        <taxon>Euheterodonta</taxon>
        <taxon>Imparidentia</taxon>
        <taxon>Neoheterodontei</taxon>
        <taxon>Myida</taxon>
        <taxon>Myoidea</taxon>
        <taxon>Myidae</taxon>
        <taxon>Mya</taxon>
    </lineage>
</organism>
<proteinExistence type="predicted"/>
<keyword evidence="3" id="KW-1185">Reference proteome</keyword>
<reference evidence="2" key="1">
    <citation type="submission" date="2022-11" db="EMBL/GenBank/DDBJ databases">
        <title>Centuries of genome instability and evolution in soft-shell clam transmissible cancer (bioRxiv).</title>
        <authorList>
            <person name="Hart S.F.M."/>
            <person name="Yonemitsu M.A."/>
            <person name="Giersch R.M."/>
            <person name="Beal B.F."/>
            <person name="Arriagada G."/>
            <person name="Davis B.W."/>
            <person name="Ostrander E.A."/>
            <person name="Goff S.P."/>
            <person name="Metzger M.J."/>
        </authorList>
    </citation>
    <scope>NUCLEOTIDE SEQUENCE</scope>
    <source>
        <strain evidence="2">MELC-2E11</strain>
        <tissue evidence="2">Siphon/mantle</tissue>
    </source>
</reference>
<keyword evidence="1" id="KW-0732">Signal</keyword>
<evidence type="ECO:0000256" key="1">
    <source>
        <dbReference type="SAM" id="SignalP"/>
    </source>
</evidence>
<evidence type="ECO:0000313" key="2">
    <source>
        <dbReference type="EMBL" id="WAR27438.1"/>
    </source>
</evidence>
<feature type="signal peptide" evidence="1">
    <location>
        <begin position="1"/>
        <end position="20"/>
    </location>
</feature>
<feature type="chain" id="PRO_5045504845" evidence="1">
    <location>
        <begin position="21"/>
        <end position="59"/>
    </location>
</feature>
<name>A0ABY7FZ13_MYAAR</name>